<dbReference type="Pfam" id="PF02741">
    <property type="entry name" value="FTR_C"/>
    <property type="match status" value="1"/>
</dbReference>
<dbReference type="Pfam" id="PF01913">
    <property type="entry name" value="FTR"/>
    <property type="match status" value="1"/>
</dbReference>
<evidence type="ECO:0000256" key="1">
    <source>
        <dbReference type="ARBA" id="ARBA00006770"/>
    </source>
</evidence>
<evidence type="ECO:0000256" key="2">
    <source>
        <dbReference type="ARBA" id="ARBA00022679"/>
    </source>
</evidence>
<organism evidence="6 7">
    <name type="scientific">Thiocapsa rosea</name>
    <dbReference type="NCBI Taxonomy" id="69360"/>
    <lineage>
        <taxon>Bacteria</taxon>
        <taxon>Pseudomonadati</taxon>
        <taxon>Pseudomonadota</taxon>
        <taxon>Gammaproteobacteria</taxon>
        <taxon>Chromatiales</taxon>
        <taxon>Chromatiaceae</taxon>
        <taxon>Thiocapsa</taxon>
    </lineage>
</organism>
<accession>A0A495VCH8</accession>
<dbReference type="InterPro" id="IPR023447">
    <property type="entry name" value="ForMFR_H4MPT_ForTrfase_fd-like"/>
</dbReference>
<evidence type="ECO:0000256" key="3">
    <source>
        <dbReference type="HAMAP-Rule" id="MF_00579"/>
    </source>
</evidence>
<comment type="subunit">
    <text evidence="3">Homotetramer.</text>
</comment>
<keyword evidence="3" id="KW-0554">One-carbon metabolism</keyword>
<dbReference type="PIRSF" id="PIRSF006414">
    <property type="entry name" value="Ftr_formyl_trnsf"/>
    <property type="match status" value="1"/>
</dbReference>
<keyword evidence="3" id="KW-0963">Cytoplasm</keyword>
<dbReference type="AlphaFoldDB" id="A0A495VCH8"/>
<comment type="function">
    <text evidence="3">Catalyzes the transfer of a formyl group from 5-formyl tetrahydromethanopterin (5-formyl-H(4)MPT) to methanofuran (MFR) to produce formylmethanofuran (formyl-MFR) and tetrahydromethanopterin (H(4)MPT).</text>
</comment>
<dbReference type="EC" id="2.3.1.101" evidence="3"/>
<dbReference type="InterPro" id="IPR002770">
    <property type="entry name" value="ForMFR_H4MPT_ForTrfase_C"/>
</dbReference>
<dbReference type="InterPro" id="IPR022667">
    <property type="entry name" value="ForMFR_H4MPT_ForTrfase_N"/>
</dbReference>
<dbReference type="GO" id="GO:0046294">
    <property type="term" value="P:formaldehyde catabolic process"/>
    <property type="evidence" value="ECO:0007669"/>
    <property type="project" value="UniProtKB-UniRule"/>
</dbReference>
<dbReference type="Gene3D" id="3.30.70.520">
    <property type="match status" value="2"/>
</dbReference>
<comment type="caution">
    <text evidence="6">The sequence shown here is derived from an EMBL/GenBank/DDBJ whole genome shotgun (WGS) entry which is preliminary data.</text>
</comment>
<dbReference type="Proteomes" id="UP000274556">
    <property type="component" value="Unassembled WGS sequence"/>
</dbReference>
<comment type="similarity">
    <text evidence="1 3">Belongs to the FTR family.</text>
</comment>
<keyword evidence="2 3" id="KW-0808">Transferase</keyword>
<gene>
    <name evidence="3" type="primary">ffsA</name>
    <name evidence="6" type="ORF">BDD21_4661</name>
</gene>
<keyword evidence="3" id="KW-0012">Acyltransferase</keyword>
<dbReference type="NCBIfam" id="NF002554">
    <property type="entry name" value="PRK02114.1"/>
    <property type="match status" value="1"/>
</dbReference>
<keyword evidence="7" id="KW-1185">Reference proteome</keyword>
<protein>
    <recommendedName>
        <fullName evidence="3">Formylmethanofuran--tetrahydromethanopterin formyltransferase</fullName>
        <shortName evidence="3">Ftr</shortName>
        <ecNumber evidence="3">2.3.1.101</ecNumber>
    </recommendedName>
    <alternativeName>
        <fullName evidence="3">H4MPT formyltransferase</fullName>
    </alternativeName>
</protein>
<comment type="pathway">
    <text evidence="3">One-carbon metabolism; formaldehyde degradation; formate from formaldehyde (H(4)MPT route): step 4/5.</text>
</comment>
<comment type="subcellular location">
    <subcellularLocation>
        <location evidence="3">Cytoplasm</location>
    </subcellularLocation>
</comment>
<dbReference type="HAMAP" id="MF_00579">
    <property type="entry name" value="FTR"/>
    <property type="match status" value="1"/>
</dbReference>
<dbReference type="OrthoDB" id="8841169at2"/>
<dbReference type="SUPFAM" id="SSF55112">
    <property type="entry name" value="Formylmethanofuran:tetrahydromethanopterin formyltransferase"/>
    <property type="match status" value="2"/>
</dbReference>
<evidence type="ECO:0000259" key="5">
    <source>
        <dbReference type="Pfam" id="PF02741"/>
    </source>
</evidence>
<evidence type="ECO:0000259" key="4">
    <source>
        <dbReference type="Pfam" id="PF01913"/>
    </source>
</evidence>
<dbReference type="NCBIfam" id="TIGR03119">
    <property type="entry name" value="one_C_fhcD"/>
    <property type="match status" value="1"/>
</dbReference>
<sequence>MRLNGIPIDDTFAEAFGMTATRLIITALNPHWARVAGETMTGFATSVIGCGVEAGIESEIPQAETPDGRPGISVLLFAMSGSDLAKQVERRVGQCVLTCPTTAVFSGMASEKPVPLGKSLRFFGDGHQISKQIGGRRFWRVPVMDGEFLCEEMTARTSAVGGGNFLVLARTLPGALAACERAVEAIRRLPDVLLPFPGGIARSGSKVGSKYKALMASTNDAYCPTLRGLVRSRLEAETGAVLEIVINGLTEADVREATRVGVRAVCDLGPDAGVLRISAGNYGGKLGPFHFHLREILT</sequence>
<dbReference type="InterPro" id="IPR014053">
    <property type="entry name" value="ForMFR_H4MPT_ForTrfase"/>
</dbReference>
<reference evidence="6 7" key="1">
    <citation type="submission" date="2018-10" db="EMBL/GenBank/DDBJ databases">
        <title>Genomic Encyclopedia of Archaeal and Bacterial Type Strains, Phase II (KMG-II): from individual species to whole genera.</title>
        <authorList>
            <person name="Goeker M."/>
        </authorList>
    </citation>
    <scope>NUCLEOTIDE SEQUENCE [LARGE SCALE GENOMIC DNA]</scope>
    <source>
        <strain evidence="6 7">DSM 235</strain>
    </source>
</reference>
<proteinExistence type="inferred from homology"/>
<dbReference type="GO" id="GO:0005737">
    <property type="term" value="C:cytoplasm"/>
    <property type="evidence" value="ECO:0007669"/>
    <property type="project" value="UniProtKB-SubCell"/>
</dbReference>
<evidence type="ECO:0000313" key="7">
    <source>
        <dbReference type="Proteomes" id="UP000274556"/>
    </source>
</evidence>
<dbReference type="RefSeq" id="WP_120799124.1">
    <property type="nucleotide sequence ID" value="NZ_RBXL01000001.1"/>
</dbReference>
<comment type="catalytic activity">
    <reaction evidence="3">
        <text>N-formylmethanofuran + 5,6,7,8-tetrahydromethanopterin + H(+) = N(5)-formyl-5,6,7,8-tetrahydromethanopterin + methanofuran</text>
        <dbReference type="Rhea" id="RHEA:18061"/>
        <dbReference type="ChEBI" id="CHEBI:15378"/>
        <dbReference type="ChEBI" id="CHEBI:57727"/>
        <dbReference type="ChEBI" id="CHEBI:58018"/>
        <dbReference type="ChEBI" id="CHEBI:58103"/>
        <dbReference type="ChEBI" id="CHEBI:58151"/>
        <dbReference type="EC" id="2.3.1.101"/>
    </reaction>
</comment>
<dbReference type="GO" id="GO:0030270">
    <property type="term" value="F:formylmethanofuran-tetrahydromethanopterin N-formyltransferase activity"/>
    <property type="evidence" value="ECO:0007669"/>
    <property type="project" value="UniProtKB-UniRule"/>
</dbReference>
<dbReference type="EMBL" id="RBXL01000001">
    <property type="protein sequence ID" value="RKT47106.1"/>
    <property type="molecule type" value="Genomic_DNA"/>
</dbReference>
<evidence type="ECO:0000313" key="6">
    <source>
        <dbReference type="EMBL" id="RKT47106.1"/>
    </source>
</evidence>
<dbReference type="GO" id="GO:0006730">
    <property type="term" value="P:one-carbon metabolic process"/>
    <property type="evidence" value="ECO:0007669"/>
    <property type="project" value="UniProtKB-UniRule"/>
</dbReference>
<name>A0A495VCH8_9GAMM</name>
<feature type="domain" description="Formylmethanofuran: tetrahydromethanopterin formyltransferase Ftr N-terminal" evidence="4">
    <location>
        <begin position="1"/>
        <end position="143"/>
    </location>
</feature>
<dbReference type="UniPathway" id="UPA00562">
    <property type="reaction ID" value="UER00704"/>
</dbReference>
<feature type="domain" description="Formylmethanofuran: tetrahydromethanopterin formyltransferase Ftr C-terminal" evidence="5">
    <location>
        <begin position="146"/>
        <end position="296"/>
    </location>
</feature>